<dbReference type="InterPro" id="IPR011010">
    <property type="entry name" value="DNA_brk_join_enz"/>
</dbReference>
<dbReference type="PANTHER" id="PTHR30629">
    <property type="entry name" value="PROPHAGE INTEGRASE"/>
    <property type="match status" value="1"/>
</dbReference>
<comment type="similarity">
    <text evidence="1">Belongs to the 'phage' integrase family.</text>
</comment>
<evidence type="ECO:0000256" key="4">
    <source>
        <dbReference type="ARBA" id="ARBA00023172"/>
    </source>
</evidence>
<dbReference type="EMBL" id="CP129674">
    <property type="protein sequence ID" value="XDS44373.1"/>
    <property type="molecule type" value="Genomic_DNA"/>
</dbReference>
<proteinExistence type="inferred from homology"/>
<dbReference type="InterPro" id="IPR050808">
    <property type="entry name" value="Phage_Integrase"/>
</dbReference>
<dbReference type="RefSeq" id="WP_369343961.1">
    <property type="nucleotide sequence ID" value="NZ_CP129674.1"/>
</dbReference>
<dbReference type="GO" id="GO:0003677">
    <property type="term" value="F:DNA binding"/>
    <property type="evidence" value="ECO:0007669"/>
    <property type="project" value="UniProtKB-KW"/>
</dbReference>
<sequence>MTPTEALDKKTTLIAKIAQPQAPAKPRRKTIGTAQNPTLAQVMEKWLAHDKHLGETSRGKYRRNLENHIFPYIGKLPIRKIKKEQIQITFDRLEAKEIGNSAEWHTWKTLKTLLNYAEKNDIIKTNPMKALDAPTRENHIAVLDNTFIDAHTTTVMGIIAWIREDENLWHRYYPLVMAMNLGLRRAEVLGLTREVLDITEHKLTVSAQLKLRSGGAFLTETKTGHSRAIPLPHEHYVALHDAYEISEKQNAPKINLEDSKGNIITRLHLLFTREDKKSYTYNDLRKIWDSIQVAYARHISGDPEKELSKEEHIRLHGNRHIAASILANQNISLQMIQAILGHLTPAMTAHYSHVMNSAMKKTAKIWGEATEDETRVVGAVYGELAKANALYPPADSADDSESHQPTPED</sequence>
<dbReference type="KEGG" id="baqk:QN215_08950"/>
<dbReference type="InterPro" id="IPR013762">
    <property type="entry name" value="Integrase-like_cat_sf"/>
</dbReference>
<evidence type="ECO:0000256" key="2">
    <source>
        <dbReference type="ARBA" id="ARBA00022908"/>
    </source>
</evidence>
<feature type="domain" description="Tyr recombinase" evidence="6">
    <location>
        <begin position="148"/>
        <end position="364"/>
    </location>
</feature>
<evidence type="ECO:0000256" key="3">
    <source>
        <dbReference type="ARBA" id="ARBA00023125"/>
    </source>
</evidence>
<keyword evidence="4" id="KW-0233">DNA recombination</keyword>
<evidence type="ECO:0000313" key="7">
    <source>
        <dbReference type="EMBL" id="XDS44373.1"/>
    </source>
</evidence>
<protein>
    <submittedName>
        <fullName evidence="7">Site-specific integrase</fullName>
    </submittedName>
</protein>
<dbReference type="Gene3D" id="1.10.443.10">
    <property type="entry name" value="Intergrase catalytic core"/>
    <property type="match status" value="1"/>
</dbReference>
<dbReference type="PROSITE" id="PS51898">
    <property type="entry name" value="TYR_RECOMBINASE"/>
    <property type="match status" value="1"/>
</dbReference>
<dbReference type="Pfam" id="PF14659">
    <property type="entry name" value="Phage_int_SAM_3"/>
    <property type="match status" value="1"/>
</dbReference>
<dbReference type="SUPFAM" id="SSF56349">
    <property type="entry name" value="DNA breaking-rejoining enzymes"/>
    <property type="match status" value="1"/>
</dbReference>
<dbReference type="Gene3D" id="1.10.150.130">
    <property type="match status" value="1"/>
</dbReference>
<evidence type="ECO:0000259" key="6">
    <source>
        <dbReference type="PROSITE" id="PS51898"/>
    </source>
</evidence>
<dbReference type="GO" id="GO:0006310">
    <property type="term" value="P:DNA recombination"/>
    <property type="evidence" value="ECO:0007669"/>
    <property type="project" value="UniProtKB-KW"/>
</dbReference>
<evidence type="ECO:0000256" key="1">
    <source>
        <dbReference type="ARBA" id="ARBA00008857"/>
    </source>
</evidence>
<keyword evidence="3" id="KW-0238">DNA-binding</keyword>
<accession>A0AB39U5V7</accession>
<reference evidence="7" key="1">
    <citation type="submission" date="2023-07" db="EMBL/GenBank/DDBJ databases">
        <title>Bifidobacterium aquikefiriaerophilum sp. nov. and Bifidobacterium eccum sp. nov., isolated from water kefir.</title>
        <authorList>
            <person name="Breselge S."/>
            <person name="Bellassi P."/>
            <person name="Barcenilla C."/>
            <person name="Alvarez-Ordonez A."/>
            <person name="Morelli L."/>
            <person name="Cotter P.D."/>
        </authorList>
    </citation>
    <scope>NUCLEOTIDE SEQUENCE</scope>
    <source>
        <strain evidence="7">WK041_4_12</strain>
    </source>
</reference>
<dbReference type="GO" id="GO:0015074">
    <property type="term" value="P:DNA integration"/>
    <property type="evidence" value="ECO:0007669"/>
    <property type="project" value="UniProtKB-KW"/>
</dbReference>
<dbReference type="Pfam" id="PF00589">
    <property type="entry name" value="Phage_integrase"/>
    <property type="match status" value="1"/>
</dbReference>
<dbReference type="PANTHER" id="PTHR30629:SF2">
    <property type="entry name" value="PROPHAGE INTEGRASE INTS-RELATED"/>
    <property type="match status" value="1"/>
</dbReference>
<feature type="region of interest" description="Disordered" evidence="5">
    <location>
        <begin position="390"/>
        <end position="409"/>
    </location>
</feature>
<dbReference type="AlphaFoldDB" id="A0AB39U5V7"/>
<keyword evidence="2" id="KW-0229">DNA integration</keyword>
<dbReference type="InterPro" id="IPR002104">
    <property type="entry name" value="Integrase_catalytic"/>
</dbReference>
<evidence type="ECO:0000256" key="5">
    <source>
        <dbReference type="SAM" id="MobiDB-lite"/>
    </source>
</evidence>
<dbReference type="InterPro" id="IPR004107">
    <property type="entry name" value="Integrase_SAM-like_N"/>
</dbReference>
<name>A0AB39U5V7_9BIFI</name>
<organism evidence="7">
    <name type="scientific">Bifidobacterium aquikefiricola</name>
    <dbReference type="NCBI Taxonomy" id="3059038"/>
    <lineage>
        <taxon>Bacteria</taxon>
        <taxon>Bacillati</taxon>
        <taxon>Actinomycetota</taxon>
        <taxon>Actinomycetes</taxon>
        <taxon>Bifidobacteriales</taxon>
        <taxon>Bifidobacteriaceae</taxon>
        <taxon>Bifidobacterium</taxon>
    </lineage>
</organism>
<dbReference type="InterPro" id="IPR010998">
    <property type="entry name" value="Integrase_recombinase_N"/>
</dbReference>
<gene>
    <name evidence="7" type="ORF">QN215_08950</name>
</gene>